<feature type="region of interest" description="Disordered" evidence="2">
    <location>
        <begin position="663"/>
        <end position="686"/>
    </location>
</feature>
<dbReference type="Gene3D" id="3.90.1530.30">
    <property type="match status" value="1"/>
</dbReference>
<dbReference type="CDD" id="cd16406">
    <property type="entry name" value="ParB_N_like"/>
    <property type="match status" value="1"/>
</dbReference>
<dbReference type="EMBL" id="AY682089">
    <property type="protein sequence ID" value="ABA55660.1"/>
    <property type="molecule type" value="Genomic_DNA"/>
</dbReference>
<dbReference type="SUPFAM" id="SSF110849">
    <property type="entry name" value="ParB/Sulfiredoxin"/>
    <property type="match status" value="1"/>
</dbReference>
<dbReference type="SMART" id="SM00470">
    <property type="entry name" value="ParB"/>
    <property type="match status" value="1"/>
</dbReference>
<feature type="region of interest" description="Disordered" evidence="2">
    <location>
        <begin position="15"/>
        <end position="38"/>
    </location>
</feature>
<feature type="compositionally biased region" description="Low complexity" evidence="2">
    <location>
        <begin position="434"/>
        <end position="445"/>
    </location>
</feature>
<dbReference type="InterPro" id="IPR036086">
    <property type="entry name" value="ParB/Sulfiredoxin_sf"/>
</dbReference>
<dbReference type="PANTHER" id="PTHR33375:SF7">
    <property type="entry name" value="CHROMOSOME 2-PARTITIONING PROTEIN PARB-RELATED"/>
    <property type="match status" value="1"/>
</dbReference>
<dbReference type="InterPro" id="IPR050336">
    <property type="entry name" value="Chromosome_partition/occlusion"/>
</dbReference>
<protein>
    <recommendedName>
        <fullName evidence="3">ParB-like N-terminal domain-containing protein</fullName>
    </recommendedName>
</protein>
<evidence type="ECO:0000256" key="1">
    <source>
        <dbReference type="SAM" id="Coils"/>
    </source>
</evidence>
<gene>
    <name evidence="4" type="primary">hypB</name>
</gene>
<sequence length="686" mass="74903">MIPLRFIPLPPSSPLLRASSGSRSGAPARSGMRPLRGNREKGTIMTDIITVALSKLDADPMNVRKTYSAEGIEALAANIRADGYRLLQNLVVRKGDKKGRYFVVAGGRRLAALRLLAEAGEIAQDYPVECKEREVEIATEISLAENVMREEMHPVDQYEAFDALAKQGKEIADIAARFGTTETIVRKRLALARVSPILLQQFRDEDMSFAQLSAFTVSDDHERQVTIWNSLASWNRDPHSIRRALTEEMIPATDKRVQFIGGLEAYEEAGGQVQRELFDERNAGYAMDVALVERLVAEKLETAAATVRAEGWKWVECSATAPAGYHAMKRHYPEALPLSEEDQAALDAAQAEYDELAELIESGMADDEAEAKLSDVEKRIDTLNARLEAYSAEALEQAGTFVFLDYYGRLAIERGFVKPGEVEAAGDENEDGEGSPSASGAAKPKAPSISHSAALIEDLTAHKTAALRIELANNPGVALVAVVHAMLLHVAYPYSSEQSALQLSLTHECLDPSMKHAESCKGLSAFNDLAENYGHHLPGSPADLFDWLLDQPQDMVLSLLAFGAAHSVNAVEKKFTDRKKGIEQANQLGRALKVNMPDWFETTGDSYFKHVNRTTIELSVAEARGSEAELSVRAAAKKSEAVAIADRVVAGSGWIPGPVRIAPAEAEQEPERESIAEDEQFPQAAE</sequence>
<reference evidence="4" key="1">
    <citation type="journal article" date="2005" name="Plasmid">
        <title>An antisense RNA plays a central role in the replication control of a repC plasmid.</title>
        <authorList>
            <person name="Izquierdo J."/>
            <person name="Venkova-Canova T."/>
            <person name="Ramirez-Romero M.A."/>
            <person name="Tellez-Sosa J."/>
            <person name="Hernandez-Lucas I."/>
            <person name="Sanjuan J."/>
            <person name="Cevallos M.A."/>
        </authorList>
    </citation>
    <scope>NUCLEOTIDE SEQUENCE</scope>
    <source>
        <strain evidence="4">GR4</strain>
        <plasmid evidence="4">pRmeGR4a</plasmid>
    </source>
</reference>
<dbReference type="GO" id="GO:0007059">
    <property type="term" value="P:chromosome segregation"/>
    <property type="evidence" value="ECO:0007669"/>
    <property type="project" value="TreeGrafter"/>
</dbReference>
<dbReference type="AlphaFoldDB" id="Q3L5D0"/>
<feature type="domain" description="ParB-like N-terminal" evidence="3">
    <location>
        <begin position="49"/>
        <end position="147"/>
    </location>
</feature>
<feature type="region of interest" description="Disordered" evidence="2">
    <location>
        <begin position="424"/>
        <end position="445"/>
    </location>
</feature>
<evidence type="ECO:0000259" key="3">
    <source>
        <dbReference type="SMART" id="SM00470"/>
    </source>
</evidence>
<proteinExistence type="predicted"/>
<keyword evidence="4" id="KW-0614">Plasmid</keyword>
<feature type="compositionally biased region" description="Low complexity" evidence="2">
    <location>
        <begin position="15"/>
        <end position="31"/>
    </location>
</feature>
<feature type="coiled-coil region" evidence="1">
    <location>
        <begin position="339"/>
        <end position="393"/>
    </location>
</feature>
<name>Q3L5D0_RHIML</name>
<evidence type="ECO:0000256" key="2">
    <source>
        <dbReference type="SAM" id="MobiDB-lite"/>
    </source>
</evidence>
<dbReference type="InterPro" id="IPR003115">
    <property type="entry name" value="ParB_N"/>
</dbReference>
<dbReference type="Gene3D" id="1.10.10.2830">
    <property type="match status" value="1"/>
</dbReference>
<dbReference type="PANTHER" id="PTHR33375">
    <property type="entry name" value="CHROMOSOME-PARTITIONING PROTEIN PARB-RELATED"/>
    <property type="match status" value="1"/>
</dbReference>
<dbReference type="Pfam" id="PF02195">
    <property type="entry name" value="ParB_N"/>
    <property type="match status" value="1"/>
</dbReference>
<keyword evidence="1" id="KW-0175">Coiled coil</keyword>
<dbReference type="GO" id="GO:0005694">
    <property type="term" value="C:chromosome"/>
    <property type="evidence" value="ECO:0007669"/>
    <property type="project" value="TreeGrafter"/>
</dbReference>
<dbReference type="SUPFAM" id="SSF109709">
    <property type="entry name" value="KorB DNA-binding domain-like"/>
    <property type="match status" value="1"/>
</dbReference>
<geneLocation type="plasmid" evidence="4">
    <name>pRmeGR4a</name>
</geneLocation>
<feature type="compositionally biased region" description="Acidic residues" evidence="2">
    <location>
        <begin position="424"/>
        <end position="433"/>
    </location>
</feature>
<organism evidence="4">
    <name type="scientific">Rhizobium meliloti</name>
    <name type="common">Ensifer meliloti</name>
    <name type="synonym">Sinorhizobium meliloti</name>
    <dbReference type="NCBI Taxonomy" id="382"/>
    <lineage>
        <taxon>Bacteria</taxon>
        <taxon>Pseudomonadati</taxon>
        <taxon>Pseudomonadota</taxon>
        <taxon>Alphaproteobacteria</taxon>
        <taxon>Hyphomicrobiales</taxon>
        <taxon>Rhizobiaceae</taxon>
        <taxon>Sinorhizobium/Ensifer group</taxon>
        <taxon>Sinorhizobium</taxon>
    </lineage>
</organism>
<evidence type="ECO:0000313" key="4">
    <source>
        <dbReference type="EMBL" id="ABA55660.1"/>
    </source>
</evidence>
<accession>Q3L5D0</accession>